<dbReference type="AlphaFoldDB" id="A0AAV9IVD7"/>
<feature type="domain" description="RRM" evidence="4">
    <location>
        <begin position="33"/>
        <end position="111"/>
    </location>
</feature>
<keyword evidence="6" id="KW-1185">Reference proteome</keyword>
<dbReference type="InterPro" id="IPR050374">
    <property type="entry name" value="RRT5_SRSF_SR"/>
</dbReference>
<gene>
    <name evidence="5" type="ORF">CDCA_CDCA07G2129</name>
</gene>
<dbReference type="Gene3D" id="3.30.70.330">
    <property type="match status" value="1"/>
</dbReference>
<dbReference type="InterPro" id="IPR012677">
    <property type="entry name" value="Nucleotide-bd_a/b_plait_sf"/>
</dbReference>
<dbReference type="GO" id="GO:0003729">
    <property type="term" value="F:mRNA binding"/>
    <property type="evidence" value="ECO:0007669"/>
    <property type="project" value="TreeGrafter"/>
</dbReference>
<evidence type="ECO:0000256" key="3">
    <source>
        <dbReference type="SAM" id="MobiDB-lite"/>
    </source>
</evidence>
<comment type="caution">
    <text evidence="5">The sequence shown here is derived from an EMBL/GenBank/DDBJ whole genome shotgun (WGS) entry which is preliminary data.</text>
</comment>
<sequence length="111" mass="12348">MEGTGADGEMVGSGAPPGDGGAPGRRREHNPGCRVYVSNLAWRTTWKGLKDHMRSVGEVAYADVFRDRETQRSRGCGVVEFLDEETAKRAIAEKNETELDGRQIFVREDRH</sequence>
<dbReference type="InterPro" id="IPR000504">
    <property type="entry name" value="RRM_dom"/>
</dbReference>
<protein>
    <recommendedName>
        <fullName evidence="4">RRM domain-containing protein</fullName>
    </recommendedName>
</protein>
<evidence type="ECO:0000259" key="4">
    <source>
        <dbReference type="PROSITE" id="PS50102"/>
    </source>
</evidence>
<dbReference type="Pfam" id="PF00076">
    <property type="entry name" value="RRM_1"/>
    <property type="match status" value="1"/>
</dbReference>
<dbReference type="InterPro" id="IPR035979">
    <property type="entry name" value="RBD_domain_sf"/>
</dbReference>
<dbReference type="SMART" id="SM00360">
    <property type="entry name" value="RRM"/>
    <property type="match status" value="1"/>
</dbReference>
<dbReference type="GO" id="GO:0005737">
    <property type="term" value="C:cytoplasm"/>
    <property type="evidence" value="ECO:0007669"/>
    <property type="project" value="TreeGrafter"/>
</dbReference>
<organism evidence="5 6">
    <name type="scientific">Cyanidium caldarium</name>
    <name type="common">Red alga</name>
    <dbReference type="NCBI Taxonomy" id="2771"/>
    <lineage>
        <taxon>Eukaryota</taxon>
        <taxon>Rhodophyta</taxon>
        <taxon>Bangiophyceae</taxon>
        <taxon>Cyanidiales</taxon>
        <taxon>Cyanidiaceae</taxon>
        <taxon>Cyanidium</taxon>
    </lineage>
</organism>
<evidence type="ECO:0000313" key="5">
    <source>
        <dbReference type="EMBL" id="KAK4536104.1"/>
    </source>
</evidence>
<dbReference type="SUPFAM" id="SSF54928">
    <property type="entry name" value="RNA-binding domain, RBD"/>
    <property type="match status" value="1"/>
</dbReference>
<dbReference type="PANTHER" id="PTHR23003">
    <property type="entry name" value="RNA RECOGNITION MOTIF RRM DOMAIN CONTAINING PROTEIN"/>
    <property type="match status" value="1"/>
</dbReference>
<keyword evidence="1 2" id="KW-0694">RNA-binding</keyword>
<accession>A0AAV9IVD7</accession>
<reference evidence="5 6" key="1">
    <citation type="submission" date="2022-07" db="EMBL/GenBank/DDBJ databases">
        <title>Genome-wide signatures of adaptation to extreme environments.</title>
        <authorList>
            <person name="Cho C.H."/>
            <person name="Yoon H.S."/>
        </authorList>
    </citation>
    <scope>NUCLEOTIDE SEQUENCE [LARGE SCALE GENOMIC DNA]</scope>
    <source>
        <strain evidence="5 6">DBV 063 E5</strain>
    </source>
</reference>
<proteinExistence type="predicted"/>
<evidence type="ECO:0000256" key="2">
    <source>
        <dbReference type="PROSITE-ProRule" id="PRU00176"/>
    </source>
</evidence>
<dbReference type="EMBL" id="JANCYW010000007">
    <property type="protein sequence ID" value="KAK4536104.1"/>
    <property type="molecule type" value="Genomic_DNA"/>
</dbReference>
<feature type="region of interest" description="Disordered" evidence="3">
    <location>
        <begin position="1"/>
        <end position="31"/>
    </location>
</feature>
<name>A0AAV9IVD7_CYACA</name>
<dbReference type="PROSITE" id="PS50102">
    <property type="entry name" value="RRM"/>
    <property type="match status" value="1"/>
</dbReference>
<evidence type="ECO:0000256" key="1">
    <source>
        <dbReference type="ARBA" id="ARBA00022884"/>
    </source>
</evidence>
<dbReference type="GO" id="GO:0005634">
    <property type="term" value="C:nucleus"/>
    <property type="evidence" value="ECO:0007669"/>
    <property type="project" value="TreeGrafter"/>
</dbReference>
<dbReference type="Proteomes" id="UP001301350">
    <property type="component" value="Unassembled WGS sequence"/>
</dbReference>
<evidence type="ECO:0000313" key="6">
    <source>
        <dbReference type="Proteomes" id="UP001301350"/>
    </source>
</evidence>